<sequence>MSEQVDITDYVDSESKQDSAWVEKRLGEVFNSIYSGGTPKKGVDEYYGGNIPFVKIEDLNEQKGEGVSTAEDYVTKQALEETSTRAFDSGTLLLTIYGSLAETAIVQSRVATNQAILGLWDAEEDNVLYVRYAIDNSQPRLESLSRQTTQANLGKGIVKKHKIPIPPLPEQRKIATVLYTVDRAIKNAEAIVDRLERFYKGLYQSLIPRGVDHEQYDNVRILGRNVQIPVSWDVTTVSEACSEIIDYRGKNPEFSDEGIPHLRNINIERGEIILDDLKHVSAETYDEWMTRGIPQEGDTLLSTEAPMGKAAVLPEMKFSLSQRLIVLRPGEQFDNRFFAHLMGSPFVQKEYEARATGSTVKGISNYNLQEVTIPVPPMKEQEEIAQRIDETLDVIQINEQEVDRLKRLKRGLMQDLLSGTVQTTDTTIEVPEEVAQYG</sequence>
<dbReference type="InterPro" id="IPR052021">
    <property type="entry name" value="Type-I_RS_S_subunit"/>
</dbReference>
<gene>
    <name evidence="5" type="ORF">B1756_17040</name>
</gene>
<proteinExistence type="inferred from homology"/>
<dbReference type="AlphaFoldDB" id="A0A2Z2HVE7"/>
<evidence type="ECO:0000256" key="1">
    <source>
        <dbReference type="ARBA" id="ARBA00010923"/>
    </source>
</evidence>
<dbReference type="OrthoDB" id="84651at2157"/>
<dbReference type="RefSeq" id="WP_086889628.1">
    <property type="nucleotide sequence ID" value="NZ_CP019893.1"/>
</dbReference>
<dbReference type="InterPro" id="IPR044946">
    <property type="entry name" value="Restrct_endonuc_typeI_TRD_sf"/>
</dbReference>
<evidence type="ECO:0000259" key="4">
    <source>
        <dbReference type="Pfam" id="PF01420"/>
    </source>
</evidence>
<keyword evidence="6" id="KW-1185">Reference proteome</keyword>
<evidence type="ECO:0000313" key="6">
    <source>
        <dbReference type="Proteomes" id="UP000250088"/>
    </source>
</evidence>
<protein>
    <recommendedName>
        <fullName evidence="4">Type I restriction modification DNA specificity domain-containing protein</fullName>
    </recommendedName>
</protein>
<evidence type="ECO:0000313" key="5">
    <source>
        <dbReference type="EMBL" id="ARS91259.1"/>
    </source>
</evidence>
<comment type="similarity">
    <text evidence="1">Belongs to the type-I restriction system S methylase family.</text>
</comment>
<name>A0A2Z2HVE7_9EURY</name>
<dbReference type="KEGG" id="naj:B1756_17040"/>
<dbReference type="Proteomes" id="UP000250088">
    <property type="component" value="Chromosome"/>
</dbReference>
<dbReference type="Gene3D" id="3.90.220.20">
    <property type="entry name" value="DNA methylase specificity domains"/>
    <property type="match status" value="2"/>
</dbReference>
<dbReference type="PANTHER" id="PTHR30408:SF12">
    <property type="entry name" value="TYPE I RESTRICTION ENZYME MJAVIII SPECIFICITY SUBUNIT"/>
    <property type="match status" value="1"/>
</dbReference>
<dbReference type="PANTHER" id="PTHR30408">
    <property type="entry name" value="TYPE-1 RESTRICTION ENZYME ECOKI SPECIFICITY PROTEIN"/>
    <property type="match status" value="1"/>
</dbReference>
<dbReference type="GO" id="GO:0003677">
    <property type="term" value="F:DNA binding"/>
    <property type="evidence" value="ECO:0007669"/>
    <property type="project" value="UniProtKB-KW"/>
</dbReference>
<reference evidence="6" key="1">
    <citation type="submission" date="2017-02" db="EMBL/GenBank/DDBJ databases">
        <title>Natronthermophilus aegyptiacus gen. nov.,sp. nov., an aerobic, extremely halophilic alkalithermophilic archaeon isolated from the athalassohaline Wadi An Natrun, Egypt.</title>
        <authorList>
            <person name="Zhao B."/>
        </authorList>
    </citation>
    <scope>NUCLEOTIDE SEQUENCE [LARGE SCALE GENOMIC DNA]</scope>
    <source>
        <strain evidence="6">JW/NM-HA 15</strain>
    </source>
</reference>
<dbReference type="Gene3D" id="1.10.287.1120">
    <property type="entry name" value="Bipartite methylase S protein"/>
    <property type="match status" value="1"/>
</dbReference>
<dbReference type="Pfam" id="PF01420">
    <property type="entry name" value="Methylase_S"/>
    <property type="match status" value="2"/>
</dbReference>
<feature type="domain" description="Type I restriction modification DNA specificity" evidence="4">
    <location>
        <begin position="20"/>
        <end position="196"/>
    </location>
</feature>
<keyword evidence="2" id="KW-0680">Restriction system</keyword>
<dbReference type="GeneID" id="32895816"/>
<feature type="domain" description="Type I restriction modification DNA specificity" evidence="4">
    <location>
        <begin position="295"/>
        <end position="406"/>
    </location>
</feature>
<accession>A0A2Z2HVE7</accession>
<dbReference type="SUPFAM" id="SSF116734">
    <property type="entry name" value="DNA methylase specificity domain"/>
    <property type="match status" value="2"/>
</dbReference>
<dbReference type="GO" id="GO:0009307">
    <property type="term" value="P:DNA restriction-modification system"/>
    <property type="evidence" value="ECO:0007669"/>
    <property type="project" value="UniProtKB-KW"/>
</dbReference>
<dbReference type="InterPro" id="IPR000055">
    <property type="entry name" value="Restrct_endonuc_typeI_TRD"/>
</dbReference>
<keyword evidence="3" id="KW-0238">DNA-binding</keyword>
<dbReference type="CDD" id="cd17246">
    <property type="entry name" value="RMtype1_S_SonII-TRD2-CR2_like"/>
    <property type="match status" value="1"/>
</dbReference>
<organism evidence="5 6">
    <name type="scientific">Natrarchaeobaculum aegyptiacum</name>
    <dbReference type="NCBI Taxonomy" id="745377"/>
    <lineage>
        <taxon>Archaea</taxon>
        <taxon>Methanobacteriati</taxon>
        <taxon>Methanobacteriota</taxon>
        <taxon>Stenosarchaea group</taxon>
        <taxon>Halobacteria</taxon>
        <taxon>Halobacteriales</taxon>
        <taxon>Natrialbaceae</taxon>
        <taxon>Natrarchaeobaculum</taxon>
    </lineage>
</organism>
<evidence type="ECO:0000256" key="3">
    <source>
        <dbReference type="ARBA" id="ARBA00023125"/>
    </source>
</evidence>
<evidence type="ECO:0000256" key="2">
    <source>
        <dbReference type="ARBA" id="ARBA00022747"/>
    </source>
</evidence>
<dbReference type="REBASE" id="202505">
    <property type="entry name" value="S.NarHA15ORF17035P"/>
</dbReference>
<dbReference type="EMBL" id="CP019893">
    <property type="protein sequence ID" value="ARS91259.1"/>
    <property type="molecule type" value="Genomic_DNA"/>
</dbReference>